<comment type="caution">
    <text evidence="2">The sequence shown here is derived from an EMBL/GenBank/DDBJ whole genome shotgun (WGS) entry which is preliminary data.</text>
</comment>
<feature type="region of interest" description="Disordered" evidence="1">
    <location>
        <begin position="154"/>
        <end position="183"/>
    </location>
</feature>
<dbReference type="Proteomes" id="UP000295075">
    <property type="component" value="Unassembled WGS sequence"/>
</dbReference>
<name>A0A4R4PNU2_9ACTN</name>
<dbReference type="AlphaFoldDB" id="A0A4R4PNU2"/>
<dbReference type="RefSeq" id="WP_132411473.1">
    <property type="nucleotide sequence ID" value="NZ_SMKA01000154.1"/>
</dbReference>
<gene>
    <name evidence="2" type="ORF">E1261_27495</name>
</gene>
<dbReference type="EMBL" id="SMKA01000154">
    <property type="protein sequence ID" value="TDC23877.1"/>
    <property type="molecule type" value="Genomic_DNA"/>
</dbReference>
<keyword evidence="3" id="KW-1185">Reference proteome</keyword>
<organism evidence="2 3">
    <name type="scientific">Kribbella albertanoniae</name>
    <dbReference type="NCBI Taxonomy" id="1266829"/>
    <lineage>
        <taxon>Bacteria</taxon>
        <taxon>Bacillati</taxon>
        <taxon>Actinomycetota</taxon>
        <taxon>Actinomycetes</taxon>
        <taxon>Propionibacteriales</taxon>
        <taxon>Kribbellaceae</taxon>
        <taxon>Kribbella</taxon>
    </lineage>
</organism>
<reference evidence="2 3" key="1">
    <citation type="submission" date="2019-03" db="EMBL/GenBank/DDBJ databases">
        <title>Draft genome sequences of novel Actinobacteria.</title>
        <authorList>
            <person name="Sahin N."/>
            <person name="Ay H."/>
            <person name="Saygin H."/>
        </authorList>
    </citation>
    <scope>NUCLEOTIDE SEQUENCE [LARGE SCALE GENOMIC DNA]</scope>
    <source>
        <strain evidence="2 3">JCM 30547</strain>
    </source>
</reference>
<accession>A0A4R4PNU2</accession>
<feature type="region of interest" description="Disordered" evidence="1">
    <location>
        <begin position="203"/>
        <end position="264"/>
    </location>
</feature>
<evidence type="ECO:0000313" key="2">
    <source>
        <dbReference type="EMBL" id="TDC23877.1"/>
    </source>
</evidence>
<sequence>MAFGFRKSEPEFSNDPAVTLPIYLKFVQKHLARGGKVDYSASKFASAELEYQRGGSIRVDETRRTVLAGKGTKIERPDLGNIPYQPGGYDDDEPRPRQPNTTVYQMDGYKTVGGELPTVYADVEFDAILNGQHEQERRDELWQYVADGYGDLVPSRLGGTGPDTYALPQNDPHAAQAPPTAEQLKQDEIVLAALSEAAEVKGEVTLPSGRTVDPDAMRAFQTAFGDSGAPVSPTAGTADQQAAPTASAAQQKSTGKPGRGLEQS</sequence>
<proteinExistence type="predicted"/>
<feature type="region of interest" description="Disordered" evidence="1">
    <location>
        <begin position="76"/>
        <end position="99"/>
    </location>
</feature>
<evidence type="ECO:0000313" key="3">
    <source>
        <dbReference type="Proteomes" id="UP000295075"/>
    </source>
</evidence>
<evidence type="ECO:0000256" key="1">
    <source>
        <dbReference type="SAM" id="MobiDB-lite"/>
    </source>
</evidence>
<protein>
    <submittedName>
        <fullName evidence="2">Uncharacterized protein</fullName>
    </submittedName>
</protein>
<dbReference type="OrthoDB" id="9944532at2"/>
<feature type="compositionally biased region" description="Low complexity" evidence="1">
    <location>
        <begin position="238"/>
        <end position="251"/>
    </location>
</feature>